<dbReference type="OrthoDB" id="9803764at2"/>
<dbReference type="Pfam" id="PF01965">
    <property type="entry name" value="DJ-1_PfpI"/>
    <property type="match status" value="1"/>
</dbReference>
<accession>A0A078KUA2</accession>
<reference evidence="2 3" key="1">
    <citation type="submission" date="2014-06" db="EMBL/GenBank/DDBJ databases">
        <authorList>
            <person name="Urmite Genomes Urmite Genomes"/>
        </authorList>
    </citation>
    <scope>NUCLEOTIDE SEQUENCE [LARGE SCALE GENOMIC DNA]</scope>
</reference>
<dbReference type="InterPro" id="IPR002818">
    <property type="entry name" value="DJ-1/PfpI"/>
</dbReference>
<dbReference type="AlphaFoldDB" id="A0A078KUA2"/>
<dbReference type="PANTHER" id="PTHR43130">
    <property type="entry name" value="ARAC-FAMILY TRANSCRIPTIONAL REGULATOR"/>
    <property type="match status" value="1"/>
</dbReference>
<gene>
    <name evidence="2" type="primary">inhA</name>
    <name evidence="2" type="ORF">BN59_00841</name>
</gene>
<dbReference type="PANTHER" id="PTHR43130:SF15">
    <property type="entry name" value="THIJ_PFPI FAMILY PROTEIN (AFU_ORTHOLOGUE AFUA_5G14240)"/>
    <property type="match status" value="1"/>
</dbReference>
<dbReference type="RefSeq" id="WP_043873076.1">
    <property type="nucleotide sequence ID" value="NZ_CCVW01000001.1"/>
</dbReference>
<dbReference type="STRING" id="1034943.BN59_00841"/>
<evidence type="ECO:0000313" key="2">
    <source>
        <dbReference type="EMBL" id="CDZ76567.1"/>
    </source>
</evidence>
<dbReference type="CDD" id="cd03139">
    <property type="entry name" value="GATase1_PfpI_2"/>
    <property type="match status" value="1"/>
</dbReference>
<sequence length="231" mass="25712">MKKVLGVLLYDNVQPMDFIGLWEVLGTWKNGLGAPLEMHLISEQGGEVKCVNEITVKAHCDFSSAPAIDYLFIPGGMGRLSATNNEVLIEFIKKQAKHAEYILSVCTGMFLLYKAGLLDNKLATTYWRALPEAYTLPNIKIVEERIVKNGKLWLAGGVASCIDLAFEFIEEIAGKDEAGKVQLLFENFPTPKVYCSPKLADTLPLYYTAKEGDKSQLAKYIYDYIAENGKD</sequence>
<dbReference type="SUPFAM" id="SSF52317">
    <property type="entry name" value="Class I glutamine amidotransferase-like"/>
    <property type="match status" value="1"/>
</dbReference>
<keyword evidence="3" id="KW-1185">Reference proteome</keyword>
<name>A0A078KUA2_9GAMM</name>
<dbReference type="EMBL" id="CCSB01000001">
    <property type="protein sequence ID" value="CDZ76567.1"/>
    <property type="molecule type" value="Genomic_DNA"/>
</dbReference>
<dbReference type="Gene3D" id="3.40.50.880">
    <property type="match status" value="1"/>
</dbReference>
<evidence type="ECO:0000259" key="1">
    <source>
        <dbReference type="Pfam" id="PF01965"/>
    </source>
</evidence>
<dbReference type="InterPro" id="IPR052158">
    <property type="entry name" value="INH-QAR"/>
</dbReference>
<evidence type="ECO:0000313" key="3">
    <source>
        <dbReference type="Proteomes" id="UP000044071"/>
    </source>
</evidence>
<dbReference type="InterPro" id="IPR029062">
    <property type="entry name" value="Class_I_gatase-like"/>
</dbReference>
<dbReference type="eggNOG" id="COG4977">
    <property type="taxonomic scope" value="Bacteria"/>
</dbReference>
<feature type="domain" description="DJ-1/PfpI" evidence="1">
    <location>
        <begin position="3"/>
        <end position="171"/>
    </location>
</feature>
<protein>
    <submittedName>
        <fullName evidence="2">Isonitrile hydratase</fullName>
    </submittedName>
</protein>
<proteinExistence type="predicted"/>
<organism evidence="2 3">
    <name type="scientific">Legionella massiliensis</name>
    <dbReference type="NCBI Taxonomy" id="1034943"/>
    <lineage>
        <taxon>Bacteria</taxon>
        <taxon>Pseudomonadati</taxon>
        <taxon>Pseudomonadota</taxon>
        <taxon>Gammaproteobacteria</taxon>
        <taxon>Legionellales</taxon>
        <taxon>Legionellaceae</taxon>
        <taxon>Legionella</taxon>
    </lineage>
</organism>
<dbReference type="Proteomes" id="UP000044071">
    <property type="component" value="Unassembled WGS sequence"/>
</dbReference>